<evidence type="ECO:0000313" key="2">
    <source>
        <dbReference type="EMBL" id="MFC5731681.1"/>
    </source>
</evidence>
<protein>
    <submittedName>
        <fullName evidence="2">Helix-turn-helix domain-containing protein</fullName>
    </submittedName>
</protein>
<evidence type="ECO:0000256" key="1">
    <source>
        <dbReference type="SAM" id="MobiDB-lite"/>
    </source>
</evidence>
<name>A0ABW0ZLB0_9ACTN</name>
<dbReference type="RefSeq" id="WP_136434437.1">
    <property type="nucleotide sequence ID" value="NZ_JBHSNS010000024.1"/>
</dbReference>
<evidence type="ECO:0000313" key="3">
    <source>
        <dbReference type="Proteomes" id="UP001596072"/>
    </source>
</evidence>
<feature type="region of interest" description="Disordered" evidence="1">
    <location>
        <begin position="1"/>
        <end position="22"/>
    </location>
</feature>
<sequence length="98" mass="11038">MLSSSRRVKKGPGRRPQSAKRQRFMELRERGWSIRAAAKEVGVARTTGTNWACGHKVYRNGQVVGSSLRWSACPYVRSVRDSFPRTNGLRSRTCATLV</sequence>
<keyword evidence="3" id="KW-1185">Reference proteome</keyword>
<dbReference type="Proteomes" id="UP001596072">
    <property type="component" value="Unassembled WGS sequence"/>
</dbReference>
<reference evidence="3" key="1">
    <citation type="journal article" date="2019" name="Int. J. Syst. Evol. Microbiol.">
        <title>The Global Catalogue of Microorganisms (GCM) 10K type strain sequencing project: providing services to taxonomists for standard genome sequencing and annotation.</title>
        <authorList>
            <consortium name="The Broad Institute Genomics Platform"/>
            <consortium name="The Broad Institute Genome Sequencing Center for Infectious Disease"/>
            <person name="Wu L."/>
            <person name="Ma J."/>
        </authorList>
    </citation>
    <scope>NUCLEOTIDE SEQUENCE [LARGE SCALE GENOMIC DNA]</scope>
    <source>
        <strain evidence="3">YIM 94188</strain>
    </source>
</reference>
<proteinExistence type="predicted"/>
<dbReference type="EMBL" id="JBHSNS010000024">
    <property type="protein sequence ID" value="MFC5731681.1"/>
    <property type="molecule type" value="Genomic_DNA"/>
</dbReference>
<comment type="caution">
    <text evidence="2">The sequence shown here is derived from an EMBL/GenBank/DDBJ whole genome shotgun (WGS) entry which is preliminary data.</text>
</comment>
<dbReference type="Pfam" id="PF13384">
    <property type="entry name" value="HTH_23"/>
    <property type="match status" value="1"/>
</dbReference>
<accession>A0ABW0ZLB0</accession>
<gene>
    <name evidence="2" type="ORF">ACFPQB_22425</name>
</gene>
<organism evidence="2 3">
    <name type="scientific">Nocardioides vastitatis</name>
    <dbReference type="NCBI Taxonomy" id="2568655"/>
    <lineage>
        <taxon>Bacteria</taxon>
        <taxon>Bacillati</taxon>
        <taxon>Actinomycetota</taxon>
        <taxon>Actinomycetes</taxon>
        <taxon>Propionibacteriales</taxon>
        <taxon>Nocardioidaceae</taxon>
        <taxon>Nocardioides</taxon>
    </lineage>
</organism>